<organism evidence="6 7">
    <name type="scientific">Cudoniella acicularis</name>
    <dbReference type="NCBI Taxonomy" id="354080"/>
    <lineage>
        <taxon>Eukaryota</taxon>
        <taxon>Fungi</taxon>
        <taxon>Dikarya</taxon>
        <taxon>Ascomycota</taxon>
        <taxon>Pezizomycotina</taxon>
        <taxon>Leotiomycetes</taxon>
        <taxon>Helotiales</taxon>
        <taxon>Tricladiaceae</taxon>
        <taxon>Cudoniella</taxon>
    </lineage>
</organism>
<evidence type="ECO:0000313" key="6">
    <source>
        <dbReference type="EMBL" id="KAF4630251.1"/>
    </source>
</evidence>
<dbReference type="InterPro" id="IPR027417">
    <property type="entry name" value="P-loop_NTPase"/>
</dbReference>
<dbReference type="InterPro" id="IPR056884">
    <property type="entry name" value="NPHP3-like_N"/>
</dbReference>
<protein>
    <recommendedName>
        <fullName evidence="8">NACHT domain-containing protein</fullName>
    </recommendedName>
</protein>
<dbReference type="PANTHER" id="PTHR10039:SF15">
    <property type="entry name" value="NACHT DOMAIN-CONTAINING PROTEIN"/>
    <property type="match status" value="1"/>
</dbReference>
<dbReference type="SUPFAM" id="SSF52540">
    <property type="entry name" value="P-loop containing nucleoside triphosphate hydrolases"/>
    <property type="match status" value="1"/>
</dbReference>
<dbReference type="Pfam" id="PF00023">
    <property type="entry name" value="Ank"/>
    <property type="match status" value="1"/>
</dbReference>
<feature type="domain" description="GPI inositol-deacylase winged helix" evidence="4">
    <location>
        <begin position="580"/>
        <end position="651"/>
    </location>
</feature>
<dbReference type="InterPro" id="IPR054471">
    <property type="entry name" value="GPIID_WHD"/>
</dbReference>
<feature type="domain" description="Nephrocystin 3-like N-terminal" evidence="5">
    <location>
        <begin position="326"/>
        <end position="502"/>
    </location>
</feature>
<comment type="caution">
    <text evidence="6">The sequence shown here is derived from an EMBL/GenBank/DDBJ whole genome shotgun (WGS) entry which is preliminary data.</text>
</comment>
<dbReference type="Pfam" id="PF12796">
    <property type="entry name" value="Ank_2"/>
    <property type="match status" value="2"/>
</dbReference>
<dbReference type="Pfam" id="PF17100">
    <property type="entry name" value="NACHT_N"/>
    <property type="match status" value="1"/>
</dbReference>
<feature type="repeat" description="ANK" evidence="2">
    <location>
        <begin position="1085"/>
        <end position="1117"/>
    </location>
</feature>
<dbReference type="InterPro" id="IPR031359">
    <property type="entry name" value="NACHT_N"/>
</dbReference>
<evidence type="ECO:0000256" key="1">
    <source>
        <dbReference type="ARBA" id="ARBA00022737"/>
    </source>
</evidence>
<accession>A0A8H4W1L9</accession>
<evidence type="ECO:0000256" key="2">
    <source>
        <dbReference type="PROSITE-ProRule" id="PRU00023"/>
    </source>
</evidence>
<evidence type="ECO:0000259" key="5">
    <source>
        <dbReference type="Pfam" id="PF24883"/>
    </source>
</evidence>
<dbReference type="Pfam" id="PF24883">
    <property type="entry name" value="NPHP3_N"/>
    <property type="match status" value="1"/>
</dbReference>
<dbReference type="InterPro" id="IPR002110">
    <property type="entry name" value="Ankyrin_rpt"/>
</dbReference>
<name>A0A8H4W1L9_9HELO</name>
<reference evidence="6 7" key="1">
    <citation type="submission" date="2020-03" db="EMBL/GenBank/DDBJ databases">
        <title>Draft Genome Sequence of Cudoniella acicularis.</title>
        <authorList>
            <person name="Buettner E."/>
            <person name="Kellner H."/>
        </authorList>
    </citation>
    <scope>NUCLEOTIDE SEQUENCE [LARGE SCALE GENOMIC DNA]</scope>
    <source>
        <strain evidence="6 7">DSM 108380</strain>
    </source>
</reference>
<dbReference type="OrthoDB" id="7464126at2759"/>
<dbReference type="PROSITE" id="PS50088">
    <property type="entry name" value="ANK_REPEAT"/>
    <property type="match status" value="4"/>
</dbReference>
<dbReference type="AlphaFoldDB" id="A0A8H4W1L9"/>
<feature type="repeat" description="ANK" evidence="2">
    <location>
        <begin position="1019"/>
        <end position="1047"/>
    </location>
</feature>
<feature type="repeat" description="ANK" evidence="2">
    <location>
        <begin position="921"/>
        <end position="953"/>
    </location>
</feature>
<dbReference type="InterPro" id="IPR036770">
    <property type="entry name" value="Ankyrin_rpt-contain_sf"/>
</dbReference>
<dbReference type="PROSITE" id="PS50297">
    <property type="entry name" value="ANK_REP_REGION"/>
    <property type="match status" value="3"/>
</dbReference>
<dbReference type="PANTHER" id="PTHR10039">
    <property type="entry name" value="AMELOGENIN"/>
    <property type="match status" value="1"/>
</dbReference>
<evidence type="ECO:0000259" key="3">
    <source>
        <dbReference type="Pfam" id="PF17100"/>
    </source>
</evidence>
<evidence type="ECO:0008006" key="8">
    <source>
        <dbReference type="Google" id="ProtNLM"/>
    </source>
</evidence>
<dbReference type="Proteomes" id="UP000566819">
    <property type="component" value="Unassembled WGS sequence"/>
</dbReference>
<gene>
    <name evidence="6" type="ORF">G7Y89_g7884</name>
</gene>
<dbReference type="Gene3D" id="1.25.40.20">
    <property type="entry name" value="Ankyrin repeat-containing domain"/>
    <property type="match status" value="3"/>
</dbReference>
<dbReference type="SUPFAM" id="SSF48403">
    <property type="entry name" value="Ankyrin repeat"/>
    <property type="match status" value="1"/>
</dbReference>
<dbReference type="Pfam" id="PF22939">
    <property type="entry name" value="WHD_GPIID"/>
    <property type="match status" value="1"/>
</dbReference>
<keyword evidence="1" id="KW-0677">Repeat</keyword>
<dbReference type="Gene3D" id="3.40.50.300">
    <property type="entry name" value="P-loop containing nucleotide triphosphate hydrolases"/>
    <property type="match status" value="1"/>
</dbReference>
<dbReference type="SMART" id="SM00248">
    <property type="entry name" value="ANK"/>
    <property type="match status" value="6"/>
</dbReference>
<feature type="domain" description="NWD NACHT-NTPase N-terminal" evidence="3">
    <location>
        <begin position="32"/>
        <end position="209"/>
    </location>
</feature>
<proteinExistence type="predicted"/>
<evidence type="ECO:0000259" key="4">
    <source>
        <dbReference type="Pfam" id="PF22939"/>
    </source>
</evidence>
<dbReference type="EMBL" id="JAAMPI010000570">
    <property type="protein sequence ID" value="KAF4630251.1"/>
    <property type="molecule type" value="Genomic_DNA"/>
</dbReference>
<keyword evidence="2" id="KW-0040">ANK repeat</keyword>
<keyword evidence="7" id="KW-1185">Reference proteome</keyword>
<feature type="repeat" description="ANK" evidence="2">
    <location>
        <begin position="887"/>
        <end position="909"/>
    </location>
</feature>
<evidence type="ECO:0000313" key="7">
    <source>
        <dbReference type="Proteomes" id="UP000566819"/>
    </source>
</evidence>
<sequence length="1135" mass="127441">MSISSPQAPSNISNACLPTSAWEKAVDKLSDEDKKSIDFTQTNKLDILKDVLAAVQEGKQKCIKKRWKYRKGDRDIIIRDKLEKIVTWVNKFKEAGDMITQYDPVHAALPWAGVRLLLQIAVNDSQIYGAMIDGVEHVSNLIVRYTILEALYLPPLEIPVQLQSSPRSQLEASIIKLFAAILIYLAKARGYYDQNTAKRMASAIINLTESTIELSLKKIETALADVDACVRMMDAQHNKSTASNVDKLGEDLRNLNLGTTEVTAKIQNLELILSQLNNPICRQVTQISDLHDSLQRSDRRELLRWVSSIQYNAHHKATGEGFLPNSGEWLLQKRAFVDWRKSSVSSALWLRGIPGSGKTRLVYSVIEHLCKENRNLASPAPLAFFYCIRAEGEPQRADPDEIIRCILKQLSFSKADLPIREPVAGAYKDRKEKADDIGCEIENLKLDECEQLIISLLEYNPATIIIDALDECDSKKRSKLMRALDNIIQKSPSLVKIFVSSRDDSDIVCRLENSPNIFIDASDNSLDIERWVSLQIDNLCDSERIHHEKDVEQELGRLPKSLHDSYQIVHQRIKNSGPASRTIAHLAITWLLCARRSLDSSTFIEAVSVDSDGNSYRISQRDLLDMCCNLVVWDKISDRFRFAHLSVQEYFQLQNEFCRLSIHKIALERCLDVFIGQNLSNPGLDDQLPDQRLTKNFNFRTYSTLYWVEHCEYIGRPVLKGKVGSFFFRNDEVAPTFKAWMSALETELDRKYQNFHFIGLVSRHDHLQRCLCRPPSPIFLAIVYQWVDFIRVLDAMPNICWEGRNYHVQTPLELAFDVLTKFPWRAEPDFLEIVELLLRNADDINYSSDQGIQILQWAVFRGPSGLFLNVVKMLLRANYQINTTNASGCTALNIAADNGHKEVVKLLLRIDGIDLEIADISGWTPLKSATRNFHIEIVKLLLDAGADVNSQNGEATSGESESARLAGKHILSLLVGVYANSRHREANWLISNTLPGSGWGQVPLLLLEAGADVNFHLDGQNTALYHAAECGDLTMVQALLEGGADVDCQVGTRGAAARKAAEAGDFEILTQLLISGGALDQTDRLCYTALQISAKKGHFKVAETLLASGANVKALNDFGWTAADLAAAWGHWEIS</sequence>
<dbReference type="PRINTS" id="PR01415">
    <property type="entry name" value="ANKYRIN"/>
</dbReference>